<accession>A0A6I0EWR6</accession>
<name>A0A6I0EWR6_9FIRM</name>
<dbReference type="EMBL" id="WBXO01000005">
    <property type="protein sequence ID" value="KAB2952597.1"/>
    <property type="molecule type" value="Genomic_DNA"/>
</dbReference>
<protein>
    <submittedName>
        <fullName evidence="2">Zinc ribbon domain-containing protein</fullName>
    </submittedName>
</protein>
<evidence type="ECO:0000259" key="1">
    <source>
        <dbReference type="SMART" id="SM00834"/>
    </source>
</evidence>
<dbReference type="Proteomes" id="UP000468766">
    <property type="component" value="Unassembled WGS sequence"/>
</dbReference>
<dbReference type="SMART" id="SM00834">
    <property type="entry name" value="CxxC_CXXC_SSSS"/>
    <property type="match status" value="1"/>
</dbReference>
<dbReference type="OrthoDB" id="9813321at2"/>
<dbReference type="Pfam" id="PF09723">
    <property type="entry name" value="Zn_ribbon_8"/>
    <property type="match status" value="1"/>
</dbReference>
<feature type="domain" description="Putative regulatory protein FmdB zinc ribbon" evidence="1">
    <location>
        <begin position="1"/>
        <end position="43"/>
    </location>
</feature>
<sequence length="64" mass="7286">MPMYEYRCIQCTHLFTMLRSFDDRDGQILCPHCQSDRVRRLISSFASTNSSSGNNNCGGGGFFR</sequence>
<dbReference type="NCBIfam" id="TIGR02605">
    <property type="entry name" value="CxxC_CxxC_SSSS"/>
    <property type="match status" value="1"/>
</dbReference>
<dbReference type="PANTHER" id="PTHR34404:SF3">
    <property type="entry name" value="REGULATORY PROTEIN, FMDB FAMILY"/>
    <property type="match status" value="1"/>
</dbReference>
<dbReference type="RefSeq" id="WP_151619874.1">
    <property type="nucleotide sequence ID" value="NZ_WBXO01000005.1"/>
</dbReference>
<organism evidence="2 3">
    <name type="scientific">Heliorestis acidaminivorans</name>
    <dbReference type="NCBI Taxonomy" id="553427"/>
    <lineage>
        <taxon>Bacteria</taxon>
        <taxon>Bacillati</taxon>
        <taxon>Bacillota</taxon>
        <taxon>Clostridia</taxon>
        <taxon>Eubacteriales</taxon>
        <taxon>Heliobacteriaceae</taxon>
        <taxon>Heliorestis</taxon>
    </lineage>
</organism>
<keyword evidence="3" id="KW-1185">Reference proteome</keyword>
<dbReference type="PANTHER" id="PTHR34404">
    <property type="entry name" value="REGULATORY PROTEIN, FMDB FAMILY"/>
    <property type="match status" value="1"/>
</dbReference>
<dbReference type="AlphaFoldDB" id="A0A6I0EWR6"/>
<reference evidence="2 3" key="1">
    <citation type="submission" date="2019-10" db="EMBL/GenBank/DDBJ databases">
        <title>Whole-genome sequence of the extremophile Heliorestis acidaminivorans DSM 24790.</title>
        <authorList>
            <person name="Kyndt J.A."/>
            <person name="Meyer T.E."/>
        </authorList>
    </citation>
    <scope>NUCLEOTIDE SEQUENCE [LARGE SCALE GENOMIC DNA]</scope>
    <source>
        <strain evidence="2 3">DSM 24790</strain>
    </source>
</reference>
<dbReference type="InterPro" id="IPR013429">
    <property type="entry name" value="Regulatory_FmdB_Zinc_ribbon"/>
</dbReference>
<evidence type="ECO:0000313" key="2">
    <source>
        <dbReference type="EMBL" id="KAB2952597.1"/>
    </source>
</evidence>
<comment type="caution">
    <text evidence="2">The sequence shown here is derived from an EMBL/GenBank/DDBJ whole genome shotgun (WGS) entry which is preliminary data.</text>
</comment>
<proteinExistence type="predicted"/>
<evidence type="ECO:0000313" key="3">
    <source>
        <dbReference type="Proteomes" id="UP000468766"/>
    </source>
</evidence>
<gene>
    <name evidence="2" type="ORF">F9B85_08000</name>
</gene>